<dbReference type="Proteomes" id="UP000467841">
    <property type="component" value="Unassembled WGS sequence"/>
</dbReference>
<feature type="compositionally biased region" description="Polar residues" evidence="1">
    <location>
        <begin position="1"/>
        <end position="19"/>
    </location>
</feature>
<name>A0A6D2JKA0_9BRAS</name>
<feature type="region of interest" description="Disordered" evidence="1">
    <location>
        <begin position="1"/>
        <end position="20"/>
    </location>
</feature>
<evidence type="ECO:0000256" key="1">
    <source>
        <dbReference type="SAM" id="MobiDB-lite"/>
    </source>
</evidence>
<evidence type="ECO:0000313" key="2">
    <source>
        <dbReference type="EMBL" id="CAA7044068.1"/>
    </source>
</evidence>
<dbReference type="EMBL" id="CACVBM020001292">
    <property type="protein sequence ID" value="CAA7044068.1"/>
    <property type="molecule type" value="Genomic_DNA"/>
</dbReference>
<reference evidence="2" key="1">
    <citation type="submission" date="2020-01" db="EMBL/GenBank/DDBJ databases">
        <authorList>
            <person name="Mishra B."/>
        </authorList>
    </citation>
    <scope>NUCLEOTIDE SEQUENCE [LARGE SCALE GENOMIC DNA]</scope>
</reference>
<feature type="compositionally biased region" description="Basic and acidic residues" evidence="1">
    <location>
        <begin position="130"/>
        <end position="153"/>
    </location>
</feature>
<evidence type="ECO:0000313" key="3">
    <source>
        <dbReference type="Proteomes" id="UP000467841"/>
    </source>
</evidence>
<sequence>MIVLNTISSSDAVKSNGTGQIARDAPLRLMKANERLESNGWQLSTTADVGGSGGSGGLTEAFEGSSNREPRDHSFFTGSEDPAVESSHGGGGAAMVPWESETVSRRCVKVQRARRENRARRGRRPTSDQPLRRLDGTLVSGEHDARTYAGEARSENHRIELRRAAAAVPR</sequence>
<accession>A0A6D2JKA0</accession>
<feature type="compositionally biased region" description="Basic residues" evidence="1">
    <location>
        <begin position="106"/>
        <end position="124"/>
    </location>
</feature>
<dbReference type="AlphaFoldDB" id="A0A6D2JKA0"/>
<gene>
    <name evidence="2" type="ORF">MERR_LOCUS31303</name>
</gene>
<organism evidence="2 3">
    <name type="scientific">Microthlaspi erraticum</name>
    <dbReference type="NCBI Taxonomy" id="1685480"/>
    <lineage>
        <taxon>Eukaryota</taxon>
        <taxon>Viridiplantae</taxon>
        <taxon>Streptophyta</taxon>
        <taxon>Embryophyta</taxon>
        <taxon>Tracheophyta</taxon>
        <taxon>Spermatophyta</taxon>
        <taxon>Magnoliopsida</taxon>
        <taxon>eudicotyledons</taxon>
        <taxon>Gunneridae</taxon>
        <taxon>Pentapetalae</taxon>
        <taxon>rosids</taxon>
        <taxon>malvids</taxon>
        <taxon>Brassicales</taxon>
        <taxon>Brassicaceae</taxon>
        <taxon>Coluteocarpeae</taxon>
        <taxon>Microthlaspi</taxon>
    </lineage>
</organism>
<comment type="caution">
    <text evidence="2">The sequence shown here is derived from an EMBL/GenBank/DDBJ whole genome shotgun (WGS) entry which is preliminary data.</text>
</comment>
<keyword evidence="3" id="KW-1185">Reference proteome</keyword>
<proteinExistence type="predicted"/>
<feature type="region of interest" description="Disordered" evidence="1">
    <location>
        <begin position="37"/>
        <end position="153"/>
    </location>
</feature>
<protein>
    <submittedName>
        <fullName evidence="2">Uncharacterized protein</fullName>
    </submittedName>
</protein>